<comment type="caution">
    <text evidence="2">The sequence shown here is derived from an EMBL/GenBank/DDBJ whole genome shotgun (WGS) entry which is preliminary data.</text>
</comment>
<reference evidence="2 3" key="1">
    <citation type="submission" date="2021-06" db="EMBL/GenBank/DDBJ databases">
        <title>Caerostris extrusa draft genome.</title>
        <authorList>
            <person name="Kono N."/>
            <person name="Arakawa K."/>
        </authorList>
    </citation>
    <scope>NUCLEOTIDE SEQUENCE [LARGE SCALE GENOMIC DNA]</scope>
</reference>
<sequence length="127" mass="14568">MSGDFECSASEDQITNHGKRLLGPRKVGLLPVGPREVFYFPPTTHRRSMEASPDLLYLTLVYAKYGQIKHESWKEYLSIRTKAQCDLLPFKNIESLHPKPTKRRYQTKTEAKRLSGATQGNGRRDCK</sequence>
<dbReference type="EMBL" id="BPLR01010489">
    <property type="protein sequence ID" value="GIY39610.1"/>
    <property type="molecule type" value="Genomic_DNA"/>
</dbReference>
<organism evidence="2 3">
    <name type="scientific">Caerostris extrusa</name>
    <name type="common">Bark spider</name>
    <name type="synonym">Caerostris bankana</name>
    <dbReference type="NCBI Taxonomy" id="172846"/>
    <lineage>
        <taxon>Eukaryota</taxon>
        <taxon>Metazoa</taxon>
        <taxon>Ecdysozoa</taxon>
        <taxon>Arthropoda</taxon>
        <taxon>Chelicerata</taxon>
        <taxon>Arachnida</taxon>
        <taxon>Araneae</taxon>
        <taxon>Araneomorphae</taxon>
        <taxon>Entelegynae</taxon>
        <taxon>Araneoidea</taxon>
        <taxon>Araneidae</taxon>
        <taxon>Caerostris</taxon>
    </lineage>
</organism>
<dbReference type="Proteomes" id="UP001054945">
    <property type="component" value="Unassembled WGS sequence"/>
</dbReference>
<dbReference type="AlphaFoldDB" id="A0AAV4T0M6"/>
<accession>A0AAV4T0M6</accession>
<gene>
    <name evidence="2" type="ORF">CEXT_543931</name>
</gene>
<evidence type="ECO:0000313" key="3">
    <source>
        <dbReference type="Proteomes" id="UP001054945"/>
    </source>
</evidence>
<evidence type="ECO:0000313" key="2">
    <source>
        <dbReference type="EMBL" id="GIY39610.1"/>
    </source>
</evidence>
<keyword evidence="3" id="KW-1185">Reference proteome</keyword>
<name>A0AAV4T0M6_CAEEX</name>
<feature type="region of interest" description="Disordered" evidence="1">
    <location>
        <begin position="98"/>
        <end position="127"/>
    </location>
</feature>
<evidence type="ECO:0000256" key="1">
    <source>
        <dbReference type="SAM" id="MobiDB-lite"/>
    </source>
</evidence>
<protein>
    <submittedName>
        <fullName evidence="2">Uncharacterized protein</fullName>
    </submittedName>
</protein>
<proteinExistence type="predicted"/>